<dbReference type="Gene3D" id="2.180.10.10">
    <property type="entry name" value="RHS repeat-associated core"/>
    <property type="match status" value="1"/>
</dbReference>
<protein>
    <recommendedName>
        <fullName evidence="3">RHS repeat-associated core domain-containing protein</fullName>
    </recommendedName>
</protein>
<dbReference type="RefSeq" id="WP_150799532.1">
    <property type="nucleotide sequence ID" value="NZ_CABVHU010000011.1"/>
</dbReference>
<evidence type="ECO:0000313" key="2">
    <source>
        <dbReference type="Proteomes" id="UP000409037"/>
    </source>
</evidence>
<dbReference type="AlphaFoldDB" id="A0A5E7DV12"/>
<proteinExistence type="predicted"/>
<dbReference type="InterPro" id="IPR022385">
    <property type="entry name" value="Rhs_assc_core"/>
</dbReference>
<evidence type="ECO:0000313" key="1">
    <source>
        <dbReference type="EMBL" id="VVO20401.1"/>
    </source>
</evidence>
<reference evidence="1 2" key="1">
    <citation type="submission" date="2019-09" db="EMBL/GenBank/DDBJ databases">
        <authorList>
            <person name="Chandra G."/>
            <person name="Truman W A."/>
        </authorList>
    </citation>
    <scope>NUCLEOTIDE SEQUENCE [LARGE SCALE GENOMIC DNA]</scope>
    <source>
        <strain evidence="1">PS833</strain>
    </source>
</reference>
<accession>A0A5E7DV12</accession>
<dbReference type="SUPFAM" id="SSF56399">
    <property type="entry name" value="ADP-ribosylation"/>
    <property type="match status" value="1"/>
</dbReference>
<name>A0A5E7DV12_PSEFL</name>
<sequence length="331" mass="37208">MTSPGETVLCQYRYDPLDRLISHALPDSPERQRFYCKSRLATEIQGAMRYSIVQHGDQLLAQQRSEGDVTDTTLLATDPQRSVSQTLKADHPRTPIAYSPYGHRSIENGLLSLLGFNGERPDPVTGYYMLGNGYRAFNPVLMRFNSPDNLSPFDEGGLNAYGYCSGDPINSRDPTGHALIFGVFDFADDFFNAIPRSGTFSSRTTTLAPRQASPLLSFEETALALDPRKHQPKTLYQLSRSAVARSAVNPKQILPPSLARGVNPEQILPSSIARDVATESNRQRRIASYAYYNEKPERLTRDIRHEREQYLESIGDYKTRLDEFVDSDFSD</sequence>
<dbReference type="NCBIfam" id="TIGR03696">
    <property type="entry name" value="Rhs_assc_core"/>
    <property type="match status" value="1"/>
</dbReference>
<dbReference type="Proteomes" id="UP000409037">
    <property type="component" value="Unassembled WGS sequence"/>
</dbReference>
<evidence type="ECO:0008006" key="3">
    <source>
        <dbReference type="Google" id="ProtNLM"/>
    </source>
</evidence>
<dbReference type="OrthoDB" id="5905222at2"/>
<gene>
    <name evidence="1" type="ORF">PS833_04152</name>
</gene>
<dbReference type="EMBL" id="CABVHU010000011">
    <property type="protein sequence ID" value="VVO20401.1"/>
    <property type="molecule type" value="Genomic_DNA"/>
</dbReference>
<organism evidence="1 2">
    <name type="scientific">Pseudomonas fluorescens</name>
    <dbReference type="NCBI Taxonomy" id="294"/>
    <lineage>
        <taxon>Bacteria</taxon>
        <taxon>Pseudomonadati</taxon>
        <taxon>Pseudomonadota</taxon>
        <taxon>Gammaproteobacteria</taxon>
        <taxon>Pseudomonadales</taxon>
        <taxon>Pseudomonadaceae</taxon>
        <taxon>Pseudomonas</taxon>
    </lineage>
</organism>